<dbReference type="Proteomes" id="UP000037600">
    <property type="component" value="Unassembled WGS sequence"/>
</dbReference>
<keyword evidence="2" id="KW-1185">Reference proteome</keyword>
<evidence type="ECO:0000313" key="1">
    <source>
        <dbReference type="EMBL" id="KMT65065.1"/>
    </source>
</evidence>
<dbReference type="RefSeq" id="WP_048692579.1">
    <property type="nucleotide sequence ID" value="NZ_KQ130491.1"/>
</dbReference>
<proteinExistence type="predicted"/>
<dbReference type="AlphaFoldDB" id="A0A0J8GQK6"/>
<protein>
    <recommendedName>
        <fullName evidence="3">Porin domain-containing protein</fullName>
    </recommendedName>
</protein>
<evidence type="ECO:0008006" key="3">
    <source>
        <dbReference type="Google" id="ProtNLM"/>
    </source>
</evidence>
<comment type="caution">
    <text evidence="1">The sequence shown here is derived from an EMBL/GenBank/DDBJ whole genome shotgun (WGS) entry which is preliminary data.</text>
</comment>
<dbReference type="SUPFAM" id="SSF56935">
    <property type="entry name" value="Porins"/>
    <property type="match status" value="1"/>
</dbReference>
<sequence>MNKFIKLAIATCIIFSHSSNLYARDKLDIKGFLTIAGYHSSNDNLGFQPHLSSSDVGYKGDDEYLTLSKVGLQLNYQLSTQFELVGQIVAQKEVVVDNSDRIKIATLNYSPTSSLLFRIGRFAPRTYLLSDSRLIGYSNNEVIPNHDFYAQLPLSYVNGADLTYNFGLSDGVGTASIFTGRTEVNINATDGNTLNSKFKNLLGFNLEYQTNNWLYRFGYTQSQLANSWEQVDTAIQFLTLVSQDYPSPLVSWTEGKEFVEAYRVKDKWFRYKTLAVQYDNSIWRVRAEIGDLAADSSNIPKNKNAYVSFSRTFDQFTPFLTLSAIKTSSPRTFSKPDEGLVQFLSAQSNQNLAFGLQQVFQFAETSAYNQKSISLGVRYDFALRQDIKLQFERKHVEAIGSNLWVVKDFSKIKDEYVSLIMFSYDRVF</sequence>
<evidence type="ECO:0000313" key="2">
    <source>
        <dbReference type="Proteomes" id="UP000037600"/>
    </source>
</evidence>
<dbReference type="STRING" id="1513271.XM47_11390"/>
<dbReference type="EMBL" id="LAZL01000016">
    <property type="protein sequence ID" value="KMT65065.1"/>
    <property type="molecule type" value="Genomic_DNA"/>
</dbReference>
<name>A0A0J8GQK6_9ALTE</name>
<reference evidence="1 2" key="1">
    <citation type="submission" date="2015-04" db="EMBL/GenBank/DDBJ databases">
        <title>Draft Genome Sequence of the Novel Agar-Digesting Marine Bacterium Q1.</title>
        <authorList>
            <person name="Li Y."/>
            <person name="Li D."/>
            <person name="Chen G."/>
            <person name="Du Z."/>
        </authorList>
    </citation>
    <scope>NUCLEOTIDE SEQUENCE [LARGE SCALE GENOMIC DNA]</scope>
    <source>
        <strain evidence="1 2">Q1</strain>
    </source>
</reference>
<dbReference type="OrthoDB" id="197869at2"/>
<gene>
    <name evidence="1" type="ORF">XM47_11390</name>
</gene>
<accession>A0A0J8GQK6</accession>
<organism evidence="1 2">
    <name type="scientific">Catenovulum maritimum</name>
    <dbReference type="NCBI Taxonomy" id="1513271"/>
    <lineage>
        <taxon>Bacteria</taxon>
        <taxon>Pseudomonadati</taxon>
        <taxon>Pseudomonadota</taxon>
        <taxon>Gammaproteobacteria</taxon>
        <taxon>Alteromonadales</taxon>
        <taxon>Alteromonadaceae</taxon>
        <taxon>Catenovulum</taxon>
    </lineage>
</organism>